<dbReference type="EMBL" id="GBRH01219048">
    <property type="protein sequence ID" value="JAD78847.1"/>
    <property type="molecule type" value="Transcribed_RNA"/>
</dbReference>
<reference evidence="1" key="1">
    <citation type="submission" date="2014-09" db="EMBL/GenBank/DDBJ databases">
        <authorList>
            <person name="Magalhaes I.L.F."/>
            <person name="Oliveira U."/>
            <person name="Santos F.R."/>
            <person name="Vidigal T.H.D.A."/>
            <person name="Brescovit A.D."/>
            <person name="Santos A.J."/>
        </authorList>
    </citation>
    <scope>NUCLEOTIDE SEQUENCE</scope>
    <source>
        <tissue evidence="1">Shoot tissue taken approximately 20 cm above the soil surface</tissue>
    </source>
</reference>
<dbReference type="AlphaFoldDB" id="A0A0A9D523"/>
<evidence type="ECO:0000313" key="1">
    <source>
        <dbReference type="EMBL" id="JAD78847.1"/>
    </source>
</evidence>
<reference evidence="1" key="2">
    <citation type="journal article" date="2015" name="Data Brief">
        <title>Shoot transcriptome of the giant reed, Arundo donax.</title>
        <authorList>
            <person name="Barrero R.A."/>
            <person name="Guerrero F.D."/>
            <person name="Moolhuijzen P."/>
            <person name="Goolsby J.A."/>
            <person name="Tidwell J."/>
            <person name="Bellgard S.E."/>
            <person name="Bellgard M.I."/>
        </authorList>
    </citation>
    <scope>NUCLEOTIDE SEQUENCE</scope>
    <source>
        <tissue evidence="1">Shoot tissue taken approximately 20 cm above the soil surface</tissue>
    </source>
</reference>
<proteinExistence type="predicted"/>
<organism evidence="1">
    <name type="scientific">Arundo donax</name>
    <name type="common">Giant reed</name>
    <name type="synonym">Donax arundinaceus</name>
    <dbReference type="NCBI Taxonomy" id="35708"/>
    <lineage>
        <taxon>Eukaryota</taxon>
        <taxon>Viridiplantae</taxon>
        <taxon>Streptophyta</taxon>
        <taxon>Embryophyta</taxon>
        <taxon>Tracheophyta</taxon>
        <taxon>Spermatophyta</taxon>
        <taxon>Magnoliopsida</taxon>
        <taxon>Liliopsida</taxon>
        <taxon>Poales</taxon>
        <taxon>Poaceae</taxon>
        <taxon>PACMAD clade</taxon>
        <taxon>Arundinoideae</taxon>
        <taxon>Arundineae</taxon>
        <taxon>Arundo</taxon>
    </lineage>
</organism>
<name>A0A0A9D523_ARUDO</name>
<protein>
    <submittedName>
        <fullName evidence="1">Uncharacterized protein</fullName>
    </submittedName>
</protein>
<accession>A0A0A9D523</accession>
<sequence length="75" mass="8221">MSFFQCVPCTSCHSGTLSSSSPANSKRNIRIGVIRRVRKCFVAYHSPLVFDCPWLSLSTDAPPTPTSVVVVSWFG</sequence>